<evidence type="ECO:0000313" key="2">
    <source>
        <dbReference type="Proteomes" id="UP001595776"/>
    </source>
</evidence>
<comment type="caution">
    <text evidence="1">The sequence shown here is derived from an EMBL/GenBank/DDBJ whole genome shotgun (WGS) entry which is preliminary data.</text>
</comment>
<dbReference type="EMBL" id="JBHSCR010000035">
    <property type="protein sequence ID" value="MFC4349669.1"/>
    <property type="molecule type" value="Genomic_DNA"/>
</dbReference>
<proteinExistence type="predicted"/>
<evidence type="ECO:0000313" key="1">
    <source>
        <dbReference type="EMBL" id="MFC4349669.1"/>
    </source>
</evidence>
<keyword evidence="2" id="KW-1185">Reference proteome</keyword>
<name>A0ABV8UGS1_9PROT</name>
<accession>A0ABV8UGS1</accession>
<reference evidence="2" key="1">
    <citation type="journal article" date="2019" name="Int. J. Syst. Evol. Microbiol.">
        <title>The Global Catalogue of Microorganisms (GCM) 10K type strain sequencing project: providing services to taxonomists for standard genome sequencing and annotation.</title>
        <authorList>
            <consortium name="The Broad Institute Genomics Platform"/>
            <consortium name="The Broad Institute Genome Sequencing Center for Infectious Disease"/>
            <person name="Wu L."/>
            <person name="Ma J."/>
        </authorList>
    </citation>
    <scope>NUCLEOTIDE SEQUENCE [LARGE SCALE GENOMIC DNA]</scope>
    <source>
        <strain evidence="2">CGMCC 1.15304</strain>
    </source>
</reference>
<protein>
    <submittedName>
        <fullName evidence="1">Uncharacterized protein</fullName>
    </submittedName>
</protein>
<dbReference type="Proteomes" id="UP001595776">
    <property type="component" value="Unassembled WGS sequence"/>
</dbReference>
<organism evidence="1 2">
    <name type="scientific">Kordiimonas lipolytica</name>
    <dbReference type="NCBI Taxonomy" id="1662421"/>
    <lineage>
        <taxon>Bacteria</taxon>
        <taxon>Pseudomonadati</taxon>
        <taxon>Pseudomonadota</taxon>
        <taxon>Alphaproteobacteria</taxon>
        <taxon>Kordiimonadales</taxon>
        <taxon>Kordiimonadaceae</taxon>
        <taxon>Kordiimonas</taxon>
    </lineage>
</organism>
<gene>
    <name evidence="1" type="ORF">ACFO5Q_17595</name>
</gene>
<sequence>MLGLLPWQFATRGYDHHKPLPVEMLKPEKGIAQQPKAGILDKEAWALAAQTRAKRQL</sequence>
<dbReference type="RefSeq" id="WP_156431887.1">
    <property type="nucleotide sequence ID" value="NZ_JBHSCR010000035.1"/>
</dbReference>